<dbReference type="EMBL" id="JAUUTY010000002">
    <property type="protein sequence ID" value="KAK1682575.1"/>
    <property type="molecule type" value="Genomic_DNA"/>
</dbReference>
<protein>
    <submittedName>
        <fullName evidence="1">Uncharacterized protein</fullName>
    </submittedName>
</protein>
<name>A0AAD8WVU6_LOLMU</name>
<dbReference type="InterPro" id="IPR004320">
    <property type="entry name" value="BPS1_pln"/>
</dbReference>
<dbReference type="PANTHER" id="PTHR33070:SF50">
    <property type="entry name" value="OS08G0553050 PROTEIN"/>
    <property type="match status" value="1"/>
</dbReference>
<evidence type="ECO:0000313" key="1">
    <source>
        <dbReference type="EMBL" id="KAK1682575.1"/>
    </source>
</evidence>
<dbReference type="GO" id="GO:0048364">
    <property type="term" value="P:root development"/>
    <property type="evidence" value="ECO:0007669"/>
    <property type="project" value="InterPro"/>
</dbReference>
<proteinExistence type="predicted"/>
<comment type="caution">
    <text evidence="1">The sequence shown here is derived from an EMBL/GenBank/DDBJ whole genome shotgun (WGS) entry which is preliminary data.</text>
</comment>
<dbReference type="Pfam" id="PF03087">
    <property type="entry name" value="BPS1"/>
    <property type="match status" value="1"/>
</dbReference>
<reference evidence="1" key="1">
    <citation type="submission" date="2023-07" db="EMBL/GenBank/DDBJ databases">
        <title>A chromosome-level genome assembly of Lolium multiflorum.</title>
        <authorList>
            <person name="Chen Y."/>
            <person name="Copetti D."/>
            <person name="Kolliker R."/>
            <person name="Studer B."/>
        </authorList>
    </citation>
    <scope>NUCLEOTIDE SEQUENCE</scope>
    <source>
        <strain evidence="1">02402/16</strain>
        <tissue evidence="1">Leaf</tissue>
    </source>
</reference>
<accession>A0AAD8WVU6</accession>
<dbReference type="Proteomes" id="UP001231189">
    <property type="component" value="Unassembled WGS sequence"/>
</dbReference>
<dbReference type="GO" id="GO:0048367">
    <property type="term" value="P:shoot system development"/>
    <property type="evidence" value="ECO:0007669"/>
    <property type="project" value="InterPro"/>
</dbReference>
<gene>
    <name evidence="1" type="ORF">QYE76_043423</name>
</gene>
<sequence>MACHLRSSSVPSSPCYNETTNIEEQLQILKATISSPFVAIETILDGFKRIGEVYRNIDEIMFLPSSQVSLSKQQQRKAVEVELAHSLLVIDLCNAMQDSFSDIKTSTQEMQLALKRGDDAAVHAKIQSYIRVTKKATKQSKKISKKSDQTEDSCGVVQLLAEAREVATSMLESSLQLLTKQGVMPSSTKWSFVSKTFQKKRGAFEEEHLRALELDIGDLQSGVEILFRRLIQSRVSLLNTLSF</sequence>
<keyword evidence="2" id="KW-1185">Reference proteome</keyword>
<dbReference type="AlphaFoldDB" id="A0AAD8WVU6"/>
<evidence type="ECO:0000313" key="2">
    <source>
        <dbReference type="Proteomes" id="UP001231189"/>
    </source>
</evidence>
<dbReference type="PANTHER" id="PTHR33070">
    <property type="entry name" value="OS06G0725500 PROTEIN"/>
    <property type="match status" value="1"/>
</dbReference>
<organism evidence="1 2">
    <name type="scientific">Lolium multiflorum</name>
    <name type="common">Italian ryegrass</name>
    <name type="synonym">Lolium perenne subsp. multiflorum</name>
    <dbReference type="NCBI Taxonomy" id="4521"/>
    <lineage>
        <taxon>Eukaryota</taxon>
        <taxon>Viridiplantae</taxon>
        <taxon>Streptophyta</taxon>
        <taxon>Embryophyta</taxon>
        <taxon>Tracheophyta</taxon>
        <taxon>Spermatophyta</taxon>
        <taxon>Magnoliopsida</taxon>
        <taxon>Liliopsida</taxon>
        <taxon>Poales</taxon>
        <taxon>Poaceae</taxon>
        <taxon>BOP clade</taxon>
        <taxon>Pooideae</taxon>
        <taxon>Poodae</taxon>
        <taxon>Poeae</taxon>
        <taxon>Poeae Chloroplast Group 2 (Poeae type)</taxon>
        <taxon>Loliodinae</taxon>
        <taxon>Loliinae</taxon>
        <taxon>Lolium</taxon>
    </lineage>
</organism>